<dbReference type="OrthoDB" id="6140402at2759"/>
<dbReference type="EMBL" id="UYJE01008412">
    <property type="protein sequence ID" value="VDI63726.1"/>
    <property type="molecule type" value="Genomic_DNA"/>
</dbReference>
<feature type="region of interest" description="Disordered" evidence="1">
    <location>
        <begin position="122"/>
        <end position="178"/>
    </location>
</feature>
<dbReference type="Proteomes" id="UP000596742">
    <property type="component" value="Unassembled WGS sequence"/>
</dbReference>
<sequence>MFNRFLPIEIEDKYDSHFWEEYVFPSYFRDRTMSQSTDPATKNKIAEYRRRRRELRPPNIDYSHQDSMFGNSFQSKAYFVVHPEWISENVDPPVSKPLNRPPWPWEQPRYRQNLQRFHAYKNAQNGNGNGEGTEESKNDIENGNFGLNNGLKTQEEEIPYTVPSSYKITHPPEQRLGY</sequence>
<evidence type="ECO:0000313" key="3">
    <source>
        <dbReference type="Proteomes" id="UP000596742"/>
    </source>
</evidence>
<proteinExistence type="predicted"/>
<dbReference type="AlphaFoldDB" id="A0A8B6GGM8"/>
<protein>
    <submittedName>
        <fullName evidence="2">Uncharacterized protein</fullName>
    </submittedName>
</protein>
<reference evidence="2" key="1">
    <citation type="submission" date="2018-11" db="EMBL/GenBank/DDBJ databases">
        <authorList>
            <person name="Alioto T."/>
            <person name="Alioto T."/>
        </authorList>
    </citation>
    <scope>NUCLEOTIDE SEQUENCE</scope>
</reference>
<comment type="caution">
    <text evidence="2">The sequence shown here is derived from an EMBL/GenBank/DDBJ whole genome shotgun (WGS) entry which is preliminary data.</text>
</comment>
<gene>
    <name evidence="2" type="ORF">MGAL_10B033500</name>
</gene>
<name>A0A8B6GGM8_MYTGA</name>
<evidence type="ECO:0000313" key="2">
    <source>
        <dbReference type="EMBL" id="VDI63726.1"/>
    </source>
</evidence>
<evidence type="ECO:0000256" key="1">
    <source>
        <dbReference type="SAM" id="MobiDB-lite"/>
    </source>
</evidence>
<keyword evidence="3" id="KW-1185">Reference proteome</keyword>
<accession>A0A8B6GGM8</accession>
<organism evidence="2 3">
    <name type="scientific">Mytilus galloprovincialis</name>
    <name type="common">Mediterranean mussel</name>
    <dbReference type="NCBI Taxonomy" id="29158"/>
    <lineage>
        <taxon>Eukaryota</taxon>
        <taxon>Metazoa</taxon>
        <taxon>Spiralia</taxon>
        <taxon>Lophotrochozoa</taxon>
        <taxon>Mollusca</taxon>
        <taxon>Bivalvia</taxon>
        <taxon>Autobranchia</taxon>
        <taxon>Pteriomorphia</taxon>
        <taxon>Mytilida</taxon>
        <taxon>Mytiloidea</taxon>
        <taxon>Mytilidae</taxon>
        <taxon>Mytilinae</taxon>
        <taxon>Mytilus</taxon>
    </lineage>
</organism>